<dbReference type="Proteomes" id="UP000219573">
    <property type="component" value="Unassembled WGS sequence"/>
</dbReference>
<keyword evidence="3 5" id="KW-1133">Transmembrane helix</keyword>
<feature type="transmembrane region" description="Helical" evidence="5">
    <location>
        <begin position="9"/>
        <end position="30"/>
    </location>
</feature>
<reference evidence="8" key="1">
    <citation type="submission" date="2017-09" db="EMBL/GenBank/DDBJ databases">
        <authorList>
            <person name="Varghese N."/>
            <person name="Submissions S."/>
        </authorList>
    </citation>
    <scope>NUCLEOTIDE SEQUENCE [LARGE SCALE GENOMIC DNA]</scope>
    <source>
        <strain evidence="8">MSL47</strain>
    </source>
</reference>
<evidence type="ECO:0000256" key="1">
    <source>
        <dbReference type="ARBA" id="ARBA00004141"/>
    </source>
</evidence>
<feature type="transmembrane region" description="Helical" evidence="5">
    <location>
        <begin position="65"/>
        <end position="81"/>
    </location>
</feature>
<accession>A0A285GV10</accession>
<keyword evidence="4 5" id="KW-0472">Membrane</keyword>
<feature type="transmembrane region" description="Helical" evidence="5">
    <location>
        <begin position="276"/>
        <end position="292"/>
    </location>
</feature>
<name>A0A285GV10_9FIRM</name>
<keyword evidence="2 5" id="KW-0812">Transmembrane</keyword>
<feature type="transmembrane region" description="Helical" evidence="5">
    <location>
        <begin position="249"/>
        <end position="264"/>
    </location>
</feature>
<dbReference type="Pfam" id="PF04932">
    <property type="entry name" value="Wzy_C"/>
    <property type="match status" value="1"/>
</dbReference>
<feature type="transmembrane region" description="Helical" evidence="5">
    <location>
        <begin position="127"/>
        <end position="145"/>
    </location>
</feature>
<dbReference type="EMBL" id="OBDZ01000011">
    <property type="protein sequence ID" value="SNY27352.1"/>
    <property type="molecule type" value="Genomic_DNA"/>
</dbReference>
<organism evidence="7 8">
    <name type="scientific">Orenia metallireducens</name>
    <dbReference type="NCBI Taxonomy" id="1413210"/>
    <lineage>
        <taxon>Bacteria</taxon>
        <taxon>Bacillati</taxon>
        <taxon>Bacillota</taxon>
        <taxon>Clostridia</taxon>
        <taxon>Halanaerobiales</taxon>
        <taxon>Halobacteroidaceae</taxon>
        <taxon>Orenia</taxon>
    </lineage>
</organism>
<sequence>MFLVSNKDLLVKIPIIFLIFAVAVVPLIYLPYLQNTQGQLLIRDNHGNIISNSIKDTIYKPKADTLILITLCMLVVLYFMIKKEEVRLSWKSFYTPLALFFGFIVVSTILSPYKVVAIYGKNMRCEGLLVVASYLVLFLVAMNLVKDKVYLKQIVKYLIISGVIISIYGLLQYFGFDFIPRDPYREHWNHRAFSTLGNPDFAGSYVSMLLPLSFILYYYVERNNKKLFLLGTITTIFYTFMLATGTRSTYLAMLCLIPIGYYFIKNDLANKKKRFVLIMLVFIIITLFFNYINQGYLLNRFISIFLDGKALLWGNEQEVNSAGSYRMLIYKTSVPLLFKHPWFGQGLDTFHKVYPQEIYQNFTGNKNIILDKAHCEYLQLGITVGIPALIAYLWFLFRVIKFNLKSVSVKDKYHLALLIAVLGYLIQATFNISVVSVAPVFWVLMGLSISCCNFLQDN</sequence>
<feature type="transmembrane region" description="Helical" evidence="5">
    <location>
        <begin position="157"/>
        <end position="176"/>
    </location>
</feature>
<feature type="transmembrane region" description="Helical" evidence="5">
    <location>
        <begin position="227"/>
        <end position="243"/>
    </location>
</feature>
<feature type="transmembrane region" description="Helical" evidence="5">
    <location>
        <begin position="412"/>
        <end position="430"/>
    </location>
</feature>
<feature type="transmembrane region" description="Helical" evidence="5">
    <location>
        <begin position="201"/>
        <end position="220"/>
    </location>
</feature>
<feature type="transmembrane region" description="Helical" evidence="5">
    <location>
        <begin position="377"/>
        <end position="400"/>
    </location>
</feature>
<evidence type="ECO:0000256" key="4">
    <source>
        <dbReference type="ARBA" id="ARBA00023136"/>
    </source>
</evidence>
<protein>
    <submittedName>
        <fullName evidence="7">Putative inorganic carbon (Hco3(-)) transporter</fullName>
    </submittedName>
</protein>
<evidence type="ECO:0000256" key="3">
    <source>
        <dbReference type="ARBA" id="ARBA00022989"/>
    </source>
</evidence>
<evidence type="ECO:0000259" key="6">
    <source>
        <dbReference type="Pfam" id="PF04932"/>
    </source>
</evidence>
<dbReference type="PANTHER" id="PTHR37422:SF13">
    <property type="entry name" value="LIPOPOLYSACCHARIDE BIOSYNTHESIS PROTEIN PA4999-RELATED"/>
    <property type="match status" value="1"/>
</dbReference>
<evidence type="ECO:0000313" key="7">
    <source>
        <dbReference type="EMBL" id="SNY27352.1"/>
    </source>
</evidence>
<feature type="transmembrane region" description="Helical" evidence="5">
    <location>
        <begin position="93"/>
        <end position="115"/>
    </location>
</feature>
<feature type="domain" description="O-antigen ligase-related" evidence="6">
    <location>
        <begin position="239"/>
        <end position="393"/>
    </location>
</feature>
<dbReference type="GO" id="GO:0016020">
    <property type="term" value="C:membrane"/>
    <property type="evidence" value="ECO:0007669"/>
    <property type="project" value="UniProtKB-SubCell"/>
</dbReference>
<evidence type="ECO:0000256" key="5">
    <source>
        <dbReference type="SAM" id="Phobius"/>
    </source>
</evidence>
<dbReference type="RefSeq" id="WP_097017690.1">
    <property type="nucleotide sequence ID" value="NZ_OBDZ01000011.1"/>
</dbReference>
<dbReference type="InterPro" id="IPR007016">
    <property type="entry name" value="O-antigen_ligase-rel_domated"/>
</dbReference>
<gene>
    <name evidence="7" type="ORF">SAMN06265827_1119</name>
</gene>
<evidence type="ECO:0000256" key="2">
    <source>
        <dbReference type="ARBA" id="ARBA00022692"/>
    </source>
</evidence>
<dbReference type="PANTHER" id="PTHR37422">
    <property type="entry name" value="TEICHURONIC ACID BIOSYNTHESIS PROTEIN TUAE"/>
    <property type="match status" value="1"/>
</dbReference>
<dbReference type="InterPro" id="IPR051533">
    <property type="entry name" value="WaaL-like"/>
</dbReference>
<evidence type="ECO:0000313" key="8">
    <source>
        <dbReference type="Proteomes" id="UP000219573"/>
    </source>
</evidence>
<keyword evidence="8" id="KW-1185">Reference proteome</keyword>
<comment type="subcellular location">
    <subcellularLocation>
        <location evidence="1">Membrane</location>
        <topology evidence="1">Multi-pass membrane protein</topology>
    </subcellularLocation>
</comment>
<dbReference type="AlphaFoldDB" id="A0A285GV10"/>
<proteinExistence type="predicted"/>